<feature type="region of interest" description="Disordered" evidence="1">
    <location>
        <begin position="524"/>
        <end position="557"/>
    </location>
</feature>
<dbReference type="AlphaFoldDB" id="A0A016UAY7"/>
<feature type="compositionally biased region" description="Basic residues" evidence="1">
    <location>
        <begin position="548"/>
        <end position="557"/>
    </location>
</feature>
<reference evidence="4" key="1">
    <citation type="journal article" date="2015" name="Nat. Genet.">
        <title>The genome and transcriptome of the zoonotic hookworm Ancylostoma ceylanicum identify infection-specific gene families.</title>
        <authorList>
            <person name="Schwarz E.M."/>
            <person name="Hu Y."/>
            <person name="Antoshechkin I."/>
            <person name="Miller M.M."/>
            <person name="Sternberg P.W."/>
            <person name="Aroian R.V."/>
        </authorList>
    </citation>
    <scope>NUCLEOTIDE SEQUENCE</scope>
    <source>
        <strain evidence="4">HY135</strain>
    </source>
</reference>
<feature type="region of interest" description="Disordered" evidence="1">
    <location>
        <begin position="857"/>
        <end position="877"/>
    </location>
</feature>
<feature type="region of interest" description="Disordered" evidence="1">
    <location>
        <begin position="778"/>
        <end position="797"/>
    </location>
</feature>
<protein>
    <recommendedName>
        <fullName evidence="2">Defective in germ line development protein 3-like KH5 domain-containing protein</fullName>
    </recommendedName>
</protein>
<feature type="region of interest" description="Disordered" evidence="1">
    <location>
        <begin position="1"/>
        <end position="24"/>
    </location>
</feature>
<keyword evidence="4" id="KW-1185">Reference proteome</keyword>
<evidence type="ECO:0000256" key="1">
    <source>
        <dbReference type="SAM" id="MobiDB-lite"/>
    </source>
</evidence>
<evidence type="ECO:0000313" key="4">
    <source>
        <dbReference type="Proteomes" id="UP000024635"/>
    </source>
</evidence>
<proteinExistence type="predicted"/>
<comment type="caution">
    <text evidence="3">The sequence shown here is derived from an EMBL/GenBank/DDBJ whole genome shotgun (WGS) entry which is preliminary data.</text>
</comment>
<dbReference type="Proteomes" id="UP000024635">
    <property type="component" value="Unassembled WGS sequence"/>
</dbReference>
<dbReference type="EMBL" id="JARK01001383">
    <property type="protein sequence ID" value="EYC12340.1"/>
    <property type="molecule type" value="Genomic_DNA"/>
</dbReference>
<feature type="compositionally biased region" description="Polar residues" evidence="1">
    <location>
        <begin position="1"/>
        <end position="14"/>
    </location>
</feature>
<evidence type="ECO:0000259" key="2">
    <source>
        <dbReference type="Pfam" id="PF17905"/>
    </source>
</evidence>
<dbReference type="Gene3D" id="3.30.310.210">
    <property type="match status" value="1"/>
</dbReference>
<dbReference type="OrthoDB" id="271862at2759"/>
<feature type="domain" description="Defective in germ line development protein 3-like KH5" evidence="2">
    <location>
        <begin position="336"/>
        <end position="415"/>
    </location>
</feature>
<organism evidence="3 4">
    <name type="scientific">Ancylostoma ceylanicum</name>
    <dbReference type="NCBI Taxonomy" id="53326"/>
    <lineage>
        <taxon>Eukaryota</taxon>
        <taxon>Metazoa</taxon>
        <taxon>Ecdysozoa</taxon>
        <taxon>Nematoda</taxon>
        <taxon>Chromadorea</taxon>
        <taxon>Rhabditida</taxon>
        <taxon>Rhabditina</taxon>
        <taxon>Rhabditomorpha</taxon>
        <taxon>Strongyloidea</taxon>
        <taxon>Ancylostomatidae</taxon>
        <taxon>Ancylostomatinae</taxon>
        <taxon>Ancylostoma</taxon>
    </lineage>
</organism>
<dbReference type="Pfam" id="PF17905">
    <property type="entry name" value="KH_GLD-3_4th"/>
    <property type="match status" value="1"/>
</dbReference>
<dbReference type="Pfam" id="PF22801">
    <property type="entry name" value="KH_GLD-3_1st"/>
    <property type="match status" value="1"/>
</dbReference>
<name>A0A016UAY7_9BILA</name>
<sequence>MPQSRSLSPFQHSKTMVAPTTEAWSGNPLPSVDLSIRPSLHQILEQPEQFFHISQQSAKMCIEHNRRTLLSNELKRRADIQHYREYTMKPTTLRQAAVDVERVTLTMEVTYSDYEEMFTKRILNGTTESCANIMMETNTIIQFPDRDEPTPDFMHQVTITGNLTDVEEARIRLRKFCPVVLMFAVSERLREGVSISRLSYWLKEKIEDGSINFPTLNIQVLPHSLSTTFKDPVVRVSGRVGDEQLLLQACERLRDLLFVPEVADKISFSTHMEVPAAQRSQLVGTPDGAQLLVISRVTKALLHFPSHSDEASQTLFFYFTGQPDSILKARRYVQGLLPMQLCFHAGSEDLRARIDPENRLIKFYDEVLRVSVRVVPSDLESLSMLPGDQMRHFISLRTSEYNVGALYAVMRRVLKRGDEIPMVKPTDYAEMLPLVPDLIKHACEVNVKCRLEPGVFDLGTLSPVLTHIPPIHTTNSSQSLSTETADQSSFDADFPASSEAVGLSQYKDPAAAFNRSTCLDNSFDTTSSVHSSRNDNDVAARGTTSINRSRHSSPRHYYPNKHYNRYNGSDKENLAREKVTGSYIAFNRSRNYHSEGRGTSFRTYRFGGSNTAHMKHHLALRSRDGEASEAITNTQSDYIPTSAPTRLRRASQLSASSALLENIGTLVPKPREAGKCETGRRRVGALVFCISIIILSCSHPYRQLNVPVTGLLFTVLPEHLFHLSFIFLSFSGLERRGGSDWRGSQQAKFPESSATHTISAKTVLSQRPRNGKIELQRRVKEEAADDDQEKENVHHSSTRRMDVMDLIKLASAEDSERRKSAVDENSCLLDCGDGSATDTLVACDLSDASEVFPTVENSMSGLSSETHGQLDESTANPRGQQYEVRHLPSNVSHIPLSKKSNQYSKAFLATDVRMASSLGQLSEEGLVRSTKGHYE</sequence>
<dbReference type="Gene3D" id="3.30.310.270">
    <property type="match status" value="1"/>
</dbReference>
<gene>
    <name evidence="3" type="primary">Acey_s0047.g1428</name>
    <name evidence="3" type="synonym">Acey-gld-3</name>
    <name evidence="3" type="ORF">Y032_0047g1428</name>
</gene>
<dbReference type="InterPro" id="IPR041194">
    <property type="entry name" value="GLD-3-like_KH5"/>
</dbReference>
<accession>A0A016UAY7</accession>
<dbReference type="STRING" id="53326.A0A016UAY7"/>
<evidence type="ECO:0000313" key="3">
    <source>
        <dbReference type="EMBL" id="EYC12340.1"/>
    </source>
</evidence>